<dbReference type="AlphaFoldDB" id="A0A4Y8ISF1"/>
<feature type="transmembrane region" description="Helical" evidence="1">
    <location>
        <begin position="54"/>
        <end position="76"/>
    </location>
</feature>
<evidence type="ECO:0008006" key="4">
    <source>
        <dbReference type="Google" id="ProtNLM"/>
    </source>
</evidence>
<dbReference type="Proteomes" id="UP000297975">
    <property type="component" value="Unassembled WGS sequence"/>
</dbReference>
<comment type="caution">
    <text evidence="2">The sequence shown here is derived from an EMBL/GenBank/DDBJ whole genome shotgun (WGS) entry which is preliminary data.</text>
</comment>
<keyword evidence="1" id="KW-0472">Membrane</keyword>
<dbReference type="RefSeq" id="WP_134338282.1">
    <property type="nucleotide sequence ID" value="NZ_SOPW01000001.1"/>
</dbReference>
<protein>
    <recommendedName>
        <fullName evidence="4">DUF2157 domain-containing protein</fullName>
    </recommendedName>
</protein>
<name>A0A4Y8ISF1_9BACI</name>
<feature type="transmembrane region" description="Helical" evidence="1">
    <location>
        <begin position="161"/>
        <end position="179"/>
    </location>
</feature>
<evidence type="ECO:0000313" key="2">
    <source>
        <dbReference type="EMBL" id="TFB24830.1"/>
    </source>
</evidence>
<keyword evidence="1" id="KW-0812">Transmembrane</keyword>
<reference evidence="2 3" key="1">
    <citation type="submission" date="2019-03" db="EMBL/GenBank/DDBJ databases">
        <authorList>
            <person name="He R.-H."/>
        </authorList>
    </citation>
    <scope>NUCLEOTIDE SEQUENCE [LARGE SCALE GENOMIC DNA]</scope>
    <source>
        <strain evidence="3">SH 714</strain>
    </source>
</reference>
<organism evidence="2 3">
    <name type="scientific">Filobacillus milosensis</name>
    <dbReference type="NCBI Taxonomy" id="94137"/>
    <lineage>
        <taxon>Bacteria</taxon>
        <taxon>Bacillati</taxon>
        <taxon>Bacillota</taxon>
        <taxon>Bacilli</taxon>
        <taxon>Bacillales</taxon>
        <taxon>Bacillaceae</taxon>
        <taxon>Filobacillus</taxon>
    </lineage>
</organism>
<keyword evidence="1" id="KW-1133">Transmembrane helix</keyword>
<dbReference type="EMBL" id="SOPW01000001">
    <property type="protein sequence ID" value="TFB24830.1"/>
    <property type="molecule type" value="Genomic_DNA"/>
</dbReference>
<feature type="transmembrane region" description="Helical" evidence="1">
    <location>
        <begin position="138"/>
        <end position="156"/>
    </location>
</feature>
<keyword evidence="3" id="KW-1185">Reference proteome</keyword>
<evidence type="ECO:0000256" key="1">
    <source>
        <dbReference type="SAM" id="Phobius"/>
    </source>
</evidence>
<proteinExistence type="predicted"/>
<accession>A0A4Y8ISF1</accession>
<sequence length="180" mass="21169">MGQEKKEIILEEIKYWKTSKLLPSEYCDFLIMLYTQGEGITEQKEHHRKQHGSIWFMLDLIFLLLLIPILFLGLFFYNPSVIVSLLIISGILLIIGGHYYYYKKLNTVYVHLPIILFFLIFLISSIHLLQLITGQDTLIKAIIFLHCFLWLLIGYWKQLYYLVASGIVGVVILVIYYFVI</sequence>
<gene>
    <name evidence="2" type="ORF">E3U55_00110</name>
</gene>
<feature type="transmembrane region" description="Helical" evidence="1">
    <location>
        <begin position="82"/>
        <end position="101"/>
    </location>
</feature>
<feature type="transmembrane region" description="Helical" evidence="1">
    <location>
        <begin position="108"/>
        <end position="132"/>
    </location>
</feature>
<dbReference type="OrthoDB" id="2380880at2"/>
<evidence type="ECO:0000313" key="3">
    <source>
        <dbReference type="Proteomes" id="UP000297975"/>
    </source>
</evidence>